<dbReference type="EMBL" id="JARIHO010000039">
    <property type="protein sequence ID" value="KAJ7328387.1"/>
    <property type="molecule type" value="Genomic_DNA"/>
</dbReference>
<accession>A0AAD7EII1</accession>
<name>A0AAD7EII1_9AGAR</name>
<evidence type="ECO:0000313" key="3">
    <source>
        <dbReference type="Proteomes" id="UP001218218"/>
    </source>
</evidence>
<gene>
    <name evidence="2" type="ORF">DFH08DRAFT_617570</name>
</gene>
<comment type="caution">
    <text evidence="2">The sequence shown here is derived from an EMBL/GenBank/DDBJ whole genome shotgun (WGS) entry which is preliminary data.</text>
</comment>
<evidence type="ECO:0000313" key="2">
    <source>
        <dbReference type="EMBL" id="KAJ7328387.1"/>
    </source>
</evidence>
<protein>
    <submittedName>
        <fullName evidence="2">Uncharacterized protein</fullName>
    </submittedName>
</protein>
<keyword evidence="3" id="KW-1185">Reference proteome</keyword>
<dbReference type="Proteomes" id="UP001218218">
    <property type="component" value="Unassembled WGS sequence"/>
</dbReference>
<evidence type="ECO:0000256" key="1">
    <source>
        <dbReference type="SAM" id="MobiDB-lite"/>
    </source>
</evidence>
<dbReference type="AlphaFoldDB" id="A0AAD7EII1"/>
<feature type="region of interest" description="Disordered" evidence="1">
    <location>
        <begin position="1"/>
        <end position="27"/>
    </location>
</feature>
<sequence length="123" mass="14231">MAELARDYHEELQHDTEPPETELREQKIKQVLENVATTPTEEQYEMMKQKLLESDIIEALKNSQNNRATGLDGATYELWKTIHARYLEDIRCNRPAFNLIGLMTKAFNDIESFGVIPSTNFAE</sequence>
<proteinExistence type="predicted"/>
<feature type="non-terminal residue" evidence="2">
    <location>
        <position position="123"/>
    </location>
</feature>
<organism evidence="2 3">
    <name type="scientific">Mycena albidolilacea</name>
    <dbReference type="NCBI Taxonomy" id="1033008"/>
    <lineage>
        <taxon>Eukaryota</taxon>
        <taxon>Fungi</taxon>
        <taxon>Dikarya</taxon>
        <taxon>Basidiomycota</taxon>
        <taxon>Agaricomycotina</taxon>
        <taxon>Agaricomycetes</taxon>
        <taxon>Agaricomycetidae</taxon>
        <taxon>Agaricales</taxon>
        <taxon>Marasmiineae</taxon>
        <taxon>Mycenaceae</taxon>
        <taxon>Mycena</taxon>
    </lineage>
</organism>
<reference evidence="2" key="1">
    <citation type="submission" date="2023-03" db="EMBL/GenBank/DDBJ databases">
        <title>Massive genome expansion in bonnet fungi (Mycena s.s.) driven by repeated elements and novel gene families across ecological guilds.</title>
        <authorList>
            <consortium name="Lawrence Berkeley National Laboratory"/>
            <person name="Harder C.B."/>
            <person name="Miyauchi S."/>
            <person name="Viragh M."/>
            <person name="Kuo A."/>
            <person name="Thoen E."/>
            <person name="Andreopoulos B."/>
            <person name="Lu D."/>
            <person name="Skrede I."/>
            <person name="Drula E."/>
            <person name="Henrissat B."/>
            <person name="Morin E."/>
            <person name="Kohler A."/>
            <person name="Barry K."/>
            <person name="LaButti K."/>
            <person name="Morin E."/>
            <person name="Salamov A."/>
            <person name="Lipzen A."/>
            <person name="Mereny Z."/>
            <person name="Hegedus B."/>
            <person name="Baldrian P."/>
            <person name="Stursova M."/>
            <person name="Weitz H."/>
            <person name="Taylor A."/>
            <person name="Grigoriev I.V."/>
            <person name="Nagy L.G."/>
            <person name="Martin F."/>
            <person name="Kauserud H."/>
        </authorList>
    </citation>
    <scope>NUCLEOTIDE SEQUENCE</scope>
    <source>
        <strain evidence="2">CBHHK002</strain>
    </source>
</reference>